<evidence type="ECO:0000313" key="6">
    <source>
        <dbReference type="Proteomes" id="UP001470230"/>
    </source>
</evidence>
<organism evidence="5 6">
    <name type="scientific">Tritrichomonas musculus</name>
    <dbReference type="NCBI Taxonomy" id="1915356"/>
    <lineage>
        <taxon>Eukaryota</taxon>
        <taxon>Metamonada</taxon>
        <taxon>Parabasalia</taxon>
        <taxon>Tritrichomonadida</taxon>
        <taxon>Tritrichomonadidae</taxon>
        <taxon>Tritrichomonas</taxon>
    </lineage>
</organism>
<dbReference type="PANTHER" id="PTHR11278:SF0">
    <property type="entry name" value="SMALL RIBOSOMAL SUBUNIT PROTEIN ES7"/>
    <property type="match status" value="1"/>
</dbReference>
<gene>
    <name evidence="5" type="ORF">M9Y10_045933</name>
</gene>
<accession>A0ABR2JWN0</accession>
<dbReference type="EMBL" id="JAPFFF010000009">
    <property type="protein sequence ID" value="KAK8883282.1"/>
    <property type="molecule type" value="Genomic_DNA"/>
</dbReference>
<dbReference type="InterPro" id="IPR000554">
    <property type="entry name" value="Ribosomal_eS7"/>
</dbReference>
<dbReference type="GO" id="GO:0005840">
    <property type="term" value="C:ribosome"/>
    <property type="evidence" value="ECO:0007669"/>
    <property type="project" value="UniProtKB-KW"/>
</dbReference>
<dbReference type="Proteomes" id="UP001470230">
    <property type="component" value="Unassembled WGS sequence"/>
</dbReference>
<comment type="caution">
    <text evidence="5">The sequence shown here is derived from an EMBL/GenBank/DDBJ whole genome shotgun (WGS) entry which is preliminary data.</text>
</comment>
<dbReference type="Pfam" id="PF01251">
    <property type="entry name" value="Ribosomal_S7e"/>
    <property type="match status" value="1"/>
</dbReference>
<keyword evidence="6" id="KW-1185">Reference proteome</keyword>
<name>A0ABR2JWN0_9EUKA</name>
<keyword evidence="3 4" id="KW-0687">Ribonucleoprotein</keyword>
<evidence type="ECO:0000313" key="5">
    <source>
        <dbReference type="EMBL" id="KAK8883282.1"/>
    </source>
</evidence>
<protein>
    <recommendedName>
        <fullName evidence="4">40S ribosomal protein S7</fullName>
    </recommendedName>
</protein>
<evidence type="ECO:0000256" key="3">
    <source>
        <dbReference type="ARBA" id="ARBA00023274"/>
    </source>
</evidence>
<keyword evidence="2 4" id="KW-0689">Ribosomal protein</keyword>
<proteinExistence type="inferred from homology"/>
<comment type="similarity">
    <text evidence="1 4">Belongs to the eukaryotic ribosomal protein eS7 family.</text>
</comment>
<dbReference type="PANTHER" id="PTHR11278">
    <property type="entry name" value="40S RIBOSOMAL PROTEIN S7"/>
    <property type="match status" value="1"/>
</dbReference>
<evidence type="ECO:0000256" key="1">
    <source>
        <dbReference type="ARBA" id="ARBA00007820"/>
    </source>
</evidence>
<evidence type="ECO:0000256" key="2">
    <source>
        <dbReference type="ARBA" id="ARBA00022980"/>
    </source>
</evidence>
<sequence length="186" mass="20788">MERVQKKGEATPLEQTVANALNEIADGSEESNKKLLAALKITGVKEVDTDGLKVVVISVPYKQIPLYRQLSGILVPELEKKISNSQVFIVGKRRAFPKTPVRGRRYMSIRPTGRTLRAVNEGLLDDLVFPTAIVGKRIHYDLKGGQTTHVILDQHDKTRVEERLNGFSIAYQKLTGLRTVFEIASH</sequence>
<reference evidence="5 6" key="1">
    <citation type="submission" date="2024-04" db="EMBL/GenBank/DDBJ databases">
        <title>Tritrichomonas musculus Genome.</title>
        <authorList>
            <person name="Alves-Ferreira E."/>
            <person name="Grigg M."/>
            <person name="Lorenzi H."/>
            <person name="Galac M."/>
        </authorList>
    </citation>
    <scope>NUCLEOTIDE SEQUENCE [LARGE SCALE GENOMIC DNA]</scope>
    <source>
        <strain evidence="5 6">EAF2021</strain>
    </source>
</reference>
<evidence type="ECO:0000256" key="4">
    <source>
        <dbReference type="RuleBase" id="RU364105"/>
    </source>
</evidence>